<dbReference type="AlphaFoldDB" id="A0A7Y9WBN9"/>
<evidence type="ECO:0000313" key="3">
    <source>
        <dbReference type="EMBL" id="NYH23396.1"/>
    </source>
</evidence>
<dbReference type="EMBL" id="JACCAU010000001">
    <property type="protein sequence ID" value="NYH17445.1"/>
    <property type="molecule type" value="Genomic_DNA"/>
</dbReference>
<name>A0A7Y9WBN9_9BURK</name>
<evidence type="ECO:0000313" key="4">
    <source>
        <dbReference type="Proteomes" id="UP000540929"/>
    </source>
</evidence>
<dbReference type="RefSeq" id="WP_179708031.1">
    <property type="nucleotide sequence ID" value="NZ_JACCAS010000001.1"/>
</dbReference>
<evidence type="ECO:0000313" key="5">
    <source>
        <dbReference type="Proteomes" id="UP000572540"/>
    </source>
</evidence>
<feature type="region of interest" description="Disordered" evidence="1">
    <location>
        <begin position="1"/>
        <end position="39"/>
    </location>
</feature>
<dbReference type="Proteomes" id="UP000572540">
    <property type="component" value="Unassembled WGS sequence"/>
</dbReference>
<dbReference type="EMBL" id="JACCAS010000001">
    <property type="protein sequence ID" value="NYH23396.1"/>
    <property type="molecule type" value="Genomic_DNA"/>
</dbReference>
<feature type="compositionally biased region" description="Polar residues" evidence="1">
    <location>
        <begin position="1"/>
        <end position="15"/>
    </location>
</feature>
<accession>A0A7Y9WBN9</accession>
<reference evidence="4 5" key="1">
    <citation type="submission" date="2020-07" db="EMBL/GenBank/DDBJ databases">
        <title>Exploring microbial biodiversity for novel pathways involved in the catabolism of aromatic compounds derived from lignin.</title>
        <authorList>
            <person name="Elkins J."/>
        </authorList>
    </citation>
    <scope>NUCLEOTIDE SEQUENCE [LARGE SCALE GENOMIC DNA]</scope>
    <source>
        <strain evidence="2 5">H2C3B</strain>
        <strain evidence="3 4">H2C3C</strain>
    </source>
</reference>
<protein>
    <submittedName>
        <fullName evidence="2">Uncharacterized protein</fullName>
    </submittedName>
</protein>
<proteinExistence type="predicted"/>
<gene>
    <name evidence="3" type="ORF">GGD40_002875</name>
    <name evidence="2" type="ORF">GGD41_004673</name>
</gene>
<keyword evidence="4" id="KW-1185">Reference proteome</keyword>
<evidence type="ECO:0000256" key="1">
    <source>
        <dbReference type="SAM" id="MobiDB-lite"/>
    </source>
</evidence>
<comment type="caution">
    <text evidence="2">The sequence shown here is derived from an EMBL/GenBank/DDBJ whole genome shotgun (WGS) entry which is preliminary data.</text>
</comment>
<sequence length="60" mass="6058">MTVHNNFSSTRFSSMAPTPPAPKPAAQTNPGTAMPTQEAAAEALPSLPAGLVGHNVNTTA</sequence>
<organism evidence="2 5">
    <name type="scientific">Paraburkholderia bryophila</name>
    <dbReference type="NCBI Taxonomy" id="420952"/>
    <lineage>
        <taxon>Bacteria</taxon>
        <taxon>Pseudomonadati</taxon>
        <taxon>Pseudomonadota</taxon>
        <taxon>Betaproteobacteria</taxon>
        <taxon>Burkholderiales</taxon>
        <taxon>Burkholderiaceae</taxon>
        <taxon>Paraburkholderia</taxon>
    </lineage>
</organism>
<evidence type="ECO:0000313" key="2">
    <source>
        <dbReference type="EMBL" id="NYH17445.1"/>
    </source>
</evidence>
<dbReference type="Proteomes" id="UP000540929">
    <property type="component" value="Unassembled WGS sequence"/>
</dbReference>